<keyword evidence="2" id="KW-1185">Reference proteome</keyword>
<gene>
    <name evidence="1" type="ORF">BDQ12DRAFT_607016</name>
</gene>
<evidence type="ECO:0000313" key="1">
    <source>
        <dbReference type="EMBL" id="TFK37812.1"/>
    </source>
</evidence>
<dbReference type="EMBL" id="ML213606">
    <property type="protein sequence ID" value="TFK37812.1"/>
    <property type="molecule type" value="Genomic_DNA"/>
</dbReference>
<dbReference type="Proteomes" id="UP000308652">
    <property type="component" value="Unassembled WGS sequence"/>
</dbReference>
<sequence length="84" mass="9607">IPYSEAAHCALIALQCAKSHRPFNAVLDEDYRSEVEMLHPGTTLPHPTTVSTNINHLYMKLSDYVCNYFMVCAGFTFEMILNYF</sequence>
<accession>A0A5C3LY94</accession>
<evidence type="ECO:0000313" key="2">
    <source>
        <dbReference type="Proteomes" id="UP000308652"/>
    </source>
</evidence>
<organism evidence="1 2">
    <name type="scientific">Crucibulum laeve</name>
    <dbReference type="NCBI Taxonomy" id="68775"/>
    <lineage>
        <taxon>Eukaryota</taxon>
        <taxon>Fungi</taxon>
        <taxon>Dikarya</taxon>
        <taxon>Basidiomycota</taxon>
        <taxon>Agaricomycotina</taxon>
        <taxon>Agaricomycetes</taxon>
        <taxon>Agaricomycetidae</taxon>
        <taxon>Agaricales</taxon>
        <taxon>Agaricineae</taxon>
        <taxon>Nidulariaceae</taxon>
        <taxon>Crucibulum</taxon>
    </lineage>
</organism>
<dbReference type="AlphaFoldDB" id="A0A5C3LY94"/>
<dbReference type="SUPFAM" id="SSF140996">
    <property type="entry name" value="Hermes dimerisation domain"/>
    <property type="match status" value="1"/>
</dbReference>
<reference evidence="1 2" key="1">
    <citation type="journal article" date="2019" name="Nat. Ecol. Evol.">
        <title>Megaphylogeny resolves global patterns of mushroom evolution.</title>
        <authorList>
            <person name="Varga T."/>
            <person name="Krizsan K."/>
            <person name="Foldi C."/>
            <person name="Dima B."/>
            <person name="Sanchez-Garcia M."/>
            <person name="Sanchez-Ramirez S."/>
            <person name="Szollosi G.J."/>
            <person name="Szarkandi J.G."/>
            <person name="Papp V."/>
            <person name="Albert L."/>
            <person name="Andreopoulos W."/>
            <person name="Angelini C."/>
            <person name="Antonin V."/>
            <person name="Barry K.W."/>
            <person name="Bougher N.L."/>
            <person name="Buchanan P."/>
            <person name="Buyck B."/>
            <person name="Bense V."/>
            <person name="Catcheside P."/>
            <person name="Chovatia M."/>
            <person name="Cooper J."/>
            <person name="Damon W."/>
            <person name="Desjardin D."/>
            <person name="Finy P."/>
            <person name="Geml J."/>
            <person name="Haridas S."/>
            <person name="Hughes K."/>
            <person name="Justo A."/>
            <person name="Karasinski D."/>
            <person name="Kautmanova I."/>
            <person name="Kiss B."/>
            <person name="Kocsube S."/>
            <person name="Kotiranta H."/>
            <person name="LaButti K.M."/>
            <person name="Lechner B.E."/>
            <person name="Liimatainen K."/>
            <person name="Lipzen A."/>
            <person name="Lukacs Z."/>
            <person name="Mihaltcheva S."/>
            <person name="Morgado L.N."/>
            <person name="Niskanen T."/>
            <person name="Noordeloos M.E."/>
            <person name="Ohm R.A."/>
            <person name="Ortiz-Santana B."/>
            <person name="Ovrebo C."/>
            <person name="Racz N."/>
            <person name="Riley R."/>
            <person name="Savchenko A."/>
            <person name="Shiryaev A."/>
            <person name="Soop K."/>
            <person name="Spirin V."/>
            <person name="Szebenyi C."/>
            <person name="Tomsovsky M."/>
            <person name="Tulloss R.E."/>
            <person name="Uehling J."/>
            <person name="Grigoriev I.V."/>
            <person name="Vagvolgyi C."/>
            <person name="Papp T."/>
            <person name="Martin F.M."/>
            <person name="Miettinen O."/>
            <person name="Hibbett D.S."/>
            <person name="Nagy L.G."/>
        </authorList>
    </citation>
    <scope>NUCLEOTIDE SEQUENCE [LARGE SCALE GENOMIC DNA]</scope>
    <source>
        <strain evidence="1 2">CBS 166.37</strain>
    </source>
</reference>
<name>A0A5C3LY94_9AGAR</name>
<proteinExistence type="predicted"/>
<feature type="non-terminal residue" evidence="1">
    <location>
        <position position="1"/>
    </location>
</feature>
<dbReference type="OrthoDB" id="2794314at2759"/>
<protein>
    <submittedName>
        <fullName evidence="1">Uncharacterized protein</fullName>
    </submittedName>
</protein>